<feature type="coiled-coil region" evidence="1">
    <location>
        <begin position="18"/>
        <end position="73"/>
    </location>
</feature>
<name>A0A380ZWD0_9FLAO</name>
<organism evidence="2 3">
    <name type="scientific">Bergeyella zoohelcum</name>
    <dbReference type="NCBI Taxonomy" id="1015"/>
    <lineage>
        <taxon>Bacteria</taxon>
        <taxon>Pseudomonadati</taxon>
        <taxon>Bacteroidota</taxon>
        <taxon>Flavobacteriia</taxon>
        <taxon>Flavobacteriales</taxon>
        <taxon>Weeksellaceae</taxon>
        <taxon>Bergeyella</taxon>
    </lineage>
</organism>
<evidence type="ECO:0000313" key="3">
    <source>
        <dbReference type="Proteomes" id="UP000255515"/>
    </source>
</evidence>
<evidence type="ECO:0000313" key="2">
    <source>
        <dbReference type="EMBL" id="SUV53108.1"/>
    </source>
</evidence>
<accession>A0A380ZWD0</accession>
<sequence>MAKKISDELIGLKIVINGDEAQAEITKLTDRNRTLNESLNEQKKLLDNLKKANEGQKDALDRITQSLEKYNQKIEHNNILAKQEIESIRIKQRAFAEGSSEYIRYQKQIEKINEKTEKENRKIALSISEIEKKQALLSAEYARSEKKHKNIYKKCRKFKRTNIQQ</sequence>
<reference evidence="2 3" key="1">
    <citation type="submission" date="2018-06" db="EMBL/GenBank/DDBJ databases">
        <authorList>
            <consortium name="Pathogen Informatics"/>
            <person name="Doyle S."/>
        </authorList>
    </citation>
    <scope>NUCLEOTIDE SEQUENCE [LARGE SCALE GENOMIC DNA]</scope>
    <source>
        <strain evidence="2 3">NCTC11661</strain>
    </source>
</reference>
<dbReference type="RefSeq" id="WP_115644322.1">
    <property type="nucleotide sequence ID" value="NZ_UFTJ01000004.1"/>
</dbReference>
<dbReference type="EMBL" id="UFTJ01000004">
    <property type="protein sequence ID" value="SUV53108.1"/>
    <property type="molecule type" value="Genomic_DNA"/>
</dbReference>
<dbReference type="AlphaFoldDB" id="A0A380ZWD0"/>
<dbReference type="Proteomes" id="UP000255515">
    <property type="component" value="Unassembled WGS sequence"/>
</dbReference>
<protein>
    <recommendedName>
        <fullName evidence="4">Chromosome segregation protein SMC</fullName>
    </recommendedName>
</protein>
<keyword evidence="1" id="KW-0175">Coiled coil</keyword>
<gene>
    <name evidence="2" type="ORF">NCTC11661_02255</name>
</gene>
<feature type="coiled-coil region" evidence="1">
    <location>
        <begin position="102"/>
        <end position="147"/>
    </location>
</feature>
<evidence type="ECO:0008006" key="4">
    <source>
        <dbReference type="Google" id="ProtNLM"/>
    </source>
</evidence>
<proteinExistence type="predicted"/>
<evidence type="ECO:0000256" key="1">
    <source>
        <dbReference type="SAM" id="Coils"/>
    </source>
</evidence>